<name>A0ABT1JD29_ACTCY</name>
<dbReference type="Proteomes" id="UP000791080">
    <property type="component" value="Unassembled WGS sequence"/>
</dbReference>
<gene>
    <name evidence="1" type="ORF">G443_000669</name>
</gene>
<proteinExistence type="predicted"/>
<protein>
    <submittedName>
        <fullName evidence="1">Uncharacterized protein</fullName>
    </submittedName>
</protein>
<dbReference type="EMBL" id="AUBJ02000001">
    <property type="protein sequence ID" value="MCP2330399.1"/>
    <property type="molecule type" value="Genomic_DNA"/>
</dbReference>
<evidence type="ECO:0000313" key="2">
    <source>
        <dbReference type="Proteomes" id="UP000791080"/>
    </source>
</evidence>
<dbReference type="RefSeq" id="WP_016698267.1">
    <property type="nucleotide sequence ID" value="NZ_AUBJ02000001.1"/>
</dbReference>
<accession>A0ABT1JD29</accession>
<reference evidence="1 2" key="2">
    <citation type="submission" date="2022-06" db="EMBL/GenBank/DDBJ databases">
        <title>Genomic Encyclopedia of Type Strains, Phase I: the one thousand microbial genomes (KMG-I) project.</title>
        <authorList>
            <person name="Kyrpides N."/>
        </authorList>
    </citation>
    <scope>NUCLEOTIDE SEQUENCE [LARGE SCALE GENOMIC DNA]</scope>
    <source>
        <strain evidence="1 2">DSM 43889</strain>
    </source>
</reference>
<keyword evidence="2" id="KW-1185">Reference proteome</keyword>
<evidence type="ECO:0000313" key="1">
    <source>
        <dbReference type="EMBL" id="MCP2330399.1"/>
    </source>
</evidence>
<comment type="caution">
    <text evidence="1">The sequence shown here is derived from an EMBL/GenBank/DDBJ whole genome shotgun (WGS) entry which is preliminary data.</text>
</comment>
<reference evidence="1 2" key="1">
    <citation type="submission" date="2013-07" db="EMBL/GenBank/DDBJ databases">
        <authorList>
            <consortium name="DOE Joint Genome Institute"/>
            <person name="Reeve W."/>
            <person name="Huntemann M."/>
            <person name="Han J."/>
            <person name="Chen A."/>
            <person name="Kyrpides N."/>
            <person name="Mavromatis K."/>
            <person name="Markowitz V."/>
            <person name="Palaniappan K."/>
            <person name="Ivanova N."/>
            <person name="Schaumberg A."/>
            <person name="Pati A."/>
            <person name="Liolios K."/>
            <person name="Nordberg H.P."/>
            <person name="Cantor M.N."/>
            <person name="Hua S.X."/>
            <person name="Woyke T."/>
        </authorList>
    </citation>
    <scope>NUCLEOTIDE SEQUENCE [LARGE SCALE GENOMIC DNA]</scope>
    <source>
        <strain evidence="1 2">DSM 43889</strain>
    </source>
</reference>
<sequence length="99" mass="10607">MRFGGGGTGPRATATHLVVLYDPSDNRVVHLHQVVVLEGGETVSREDAERHAVDQARLLGHDPERLTGLHLDTPLPDEPGVLHVGAGGRLVAIRPDAQR</sequence>
<organism evidence="1 2">
    <name type="scientific">Actinoalloteichus caeruleus DSM 43889</name>
    <dbReference type="NCBI Taxonomy" id="1120930"/>
    <lineage>
        <taxon>Bacteria</taxon>
        <taxon>Bacillati</taxon>
        <taxon>Actinomycetota</taxon>
        <taxon>Actinomycetes</taxon>
        <taxon>Pseudonocardiales</taxon>
        <taxon>Pseudonocardiaceae</taxon>
        <taxon>Actinoalloteichus</taxon>
        <taxon>Actinoalloteichus cyanogriseus</taxon>
    </lineage>
</organism>